<reference evidence="6 7" key="1">
    <citation type="submission" date="2015-02" db="EMBL/GenBank/DDBJ databases">
        <authorList>
            <person name="Ju K.-S."/>
            <person name="Doroghazi J.R."/>
            <person name="Metcalf W."/>
        </authorList>
    </citation>
    <scope>NUCLEOTIDE SEQUENCE [LARGE SCALE GENOMIC DNA]</scope>
    <source>
        <strain evidence="6 7">NRRL B-16140</strain>
    </source>
</reference>
<dbReference type="Proteomes" id="UP000033393">
    <property type="component" value="Unassembled WGS sequence"/>
</dbReference>
<dbReference type="InterPro" id="IPR004839">
    <property type="entry name" value="Aminotransferase_I/II_large"/>
</dbReference>
<dbReference type="Pfam" id="PF00155">
    <property type="entry name" value="Aminotran_1_2"/>
    <property type="match status" value="1"/>
</dbReference>
<accession>A0A0F0GIS8</accession>
<dbReference type="GO" id="GO:0008483">
    <property type="term" value="F:transaminase activity"/>
    <property type="evidence" value="ECO:0007669"/>
    <property type="project" value="UniProtKB-KW"/>
</dbReference>
<dbReference type="PATRIC" id="fig|68170.10.peg.1707"/>
<dbReference type="GO" id="GO:0030170">
    <property type="term" value="F:pyridoxal phosphate binding"/>
    <property type="evidence" value="ECO:0007669"/>
    <property type="project" value="InterPro"/>
</dbReference>
<keyword evidence="3" id="KW-0808">Transferase</keyword>
<evidence type="ECO:0000259" key="5">
    <source>
        <dbReference type="Pfam" id="PF00155"/>
    </source>
</evidence>
<comment type="caution">
    <text evidence="6">The sequence shown here is derived from an EMBL/GenBank/DDBJ whole genome shotgun (WGS) entry which is preliminary data.</text>
</comment>
<evidence type="ECO:0000313" key="6">
    <source>
        <dbReference type="EMBL" id="KJK35281.1"/>
    </source>
</evidence>
<evidence type="ECO:0000313" key="7">
    <source>
        <dbReference type="Proteomes" id="UP000033393"/>
    </source>
</evidence>
<dbReference type="Gene3D" id="3.40.640.10">
    <property type="entry name" value="Type I PLP-dependent aspartate aminotransferase-like (Major domain)"/>
    <property type="match status" value="1"/>
</dbReference>
<evidence type="ECO:0000256" key="3">
    <source>
        <dbReference type="ARBA" id="ARBA00022679"/>
    </source>
</evidence>
<sequence>MFTVALSDLHETQSMPFADATALRRVVSGKADDVISLASGTPYEGDFDLKAVQDYLELFHQHLVVSYGGDERGATRTILQYGRVKGVINDLVARHLEVDEQITADADSIVVTVGGQEALFLTMRALRRTDQDAVLAVQPTYFGFIGAAELADLKVLSVKDSADGIDLDDLENVVAEAVAAGLRPRAVYVVPDFANPTGTTMPLHTRQRLLELAGELGLLIVEDNAYGLLSTDRDHPRTIKSMDRARHVVYCGSFAKTGVPGARVGYVVADQPVTGGAPGETLSDELARIKNMVTLNTSPIAQAVIGGKLIHHGFSLRTANLAVARHYRRNLTVALDTLAELFPEGSVPEVTWSAPRGGFFVVLNVPFETADELSEECAADHGVLWVPIHRFHGDGKPRRQLRISISSVTPEALRTGLIRLAGFISQHVEKSAPSVPSTC</sequence>
<dbReference type="InterPro" id="IPR015424">
    <property type="entry name" value="PyrdxlP-dep_Trfase"/>
</dbReference>
<dbReference type="Gene3D" id="3.90.1150.10">
    <property type="entry name" value="Aspartate Aminotransferase, domain 1"/>
    <property type="match status" value="1"/>
</dbReference>
<proteinExistence type="predicted"/>
<gene>
    <name evidence="6" type="ORF">UK23_42990</name>
</gene>
<evidence type="ECO:0000256" key="2">
    <source>
        <dbReference type="ARBA" id="ARBA00022576"/>
    </source>
</evidence>
<evidence type="ECO:0000256" key="1">
    <source>
        <dbReference type="ARBA" id="ARBA00001933"/>
    </source>
</evidence>
<dbReference type="AlphaFoldDB" id="A0A0F0GIS8"/>
<name>A0A0F0GIS8_LENAE</name>
<feature type="domain" description="Aminotransferase class I/classII large" evidence="5">
    <location>
        <begin position="33"/>
        <end position="417"/>
    </location>
</feature>
<dbReference type="InterPro" id="IPR050859">
    <property type="entry name" value="Class-I_PLP-dep_aminotransf"/>
</dbReference>
<comment type="cofactor">
    <cofactor evidence="1">
        <name>pyridoxal 5'-phosphate</name>
        <dbReference type="ChEBI" id="CHEBI:597326"/>
    </cofactor>
</comment>
<dbReference type="InterPro" id="IPR015421">
    <property type="entry name" value="PyrdxlP-dep_Trfase_major"/>
</dbReference>
<keyword evidence="2" id="KW-0032">Aminotransferase</keyword>
<dbReference type="GO" id="GO:1901605">
    <property type="term" value="P:alpha-amino acid metabolic process"/>
    <property type="evidence" value="ECO:0007669"/>
    <property type="project" value="TreeGrafter"/>
</dbReference>
<dbReference type="SUPFAM" id="SSF53383">
    <property type="entry name" value="PLP-dependent transferases"/>
    <property type="match status" value="1"/>
</dbReference>
<dbReference type="PANTHER" id="PTHR42790">
    <property type="entry name" value="AMINOTRANSFERASE"/>
    <property type="match status" value="1"/>
</dbReference>
<evidence type="ECO:0000256" key="4">
    <source>
        <dbReference type="ARBA" id="ARBA00022898"/>
    </source>
</evidence>
<organism evidence="6 7">
    <name type="scientific">Lentzea aerocolonigenes</name>
    <name type="common">Lechevalieria aerocolonigenes</name>
    <name type="synonym">Saccharothrix aerocolonigenes</name>
    <dbReference type="NCBI Taxonomy" id="68170"/>
    <lineage>
        <taxon>Bacteria</taxon>
        <taxon>Bacillati</taxon>
        <taxon>Actinomycetota</taxon>
        <taxon>Actinomycetes</taxon>
        <taxon>Pseudonocardiales</taxon>
        <taxon>Pseudonocardiaceae</taxon>
        <taxon>Lentzea</taxon>
    </lineage>
</organism>
<dbReference type="InterPro" id="IPR015422">
    <property type="entry name" value="PyrdxlP-dep_Trfase_small"/>
</dbReference>
<protein>
    <recommendedName>
        <fullName evidence="5">Aminotransferase class I/classII large domain-containing protein</fullName>
    </recommendedName>
</protein>
<dbReference type="PANTHER" id="PTHR42790:SF19">
    <property type="entry name" value="KYNURENINE_ALPHA-AMINOADIPATE AMINOTRANSFERASE, MITOCHONDRIAL"/>
    <property type="match status" value="1"/>
</dbReference>
<keyword evidence="7" id="KW-1185">Reference proteome</keyword>
<dbReference type="EMBL" id="JYJG01000443">
    <property type="protein sequence ID" value="KJK35281.1"/>
    <property type="molecule type" value="Genomic_DNA"/>
</dbReference>
<dbReference type="CDD" id="cd00609">
    <property type="entry name" value="AAT_like"/>
    <property type="match status" value="1"/>
</dbReference>
<keyword evidence="4" id="KW-0663">Pyridoxal phosphate</keyword>